<protein>
    <recommendedName>
        <fullName evidence="1">Altered inheritance of mitochondria protein 24, mitochondrial</fullName>
    </recommendedName>
</protein>
<dbReference type="InterPro" id="IPR016031">
    <property type="entry name" value="Trp_RNA-bd_attenuator-like_dom"/>
</dbReference>
<evidence type="ECO:0000256" key="1">
    <source>
        <dbReference type="RuleBase" id="RU363045"/>
    </source>
</evidence>
<organism evidence="2 3">
    <name type="scientific">Kockovaella imperatae</name>
    <dbReference type="NCBI Taxonomy" id="4999"/>
    <lineage>
        <taxon>Eukaryota</taxon>
        <taxon>Fungi</taxon>
        <taxon>Dikarya</taxon>
        <taxon>Basidiomycota</taxon>
        <taxon>Agaricomycotina</taxon>
        <taxon>Tremellomycetes</taxon>
        <taxon>Tremellales</taxon>
        <taxon>Cuniculitremaceae</taxon>
        <taxon>Kockovaella</taxon>
    </lineage>
</organism>
<name>A0A1Y1UL80_9TREE</name>
<comment type="similarity">
    <text evidence="1">Belongs to the AIM24 family.</text>
</comment>
<keyword evidence="1" id="KW-0496">Mitochondrion</keyword>
<dbReference type="PANTHER" id="PTHR43657:SF1">
    <property type="entry name" value="ALTERED INHERITANCE OF MITOCHONDRIA PROTEIN 24, MITOCHONDRIAL"/>
    <property type="match status" value="1"/>
</dbReference>
<dbReference type="EMBL" id="NBSH01000004">
    <property type="protein sequence ID" value="ORX38742.1"/>
    <property type="molecule type" value="Genomic_DNA"/>
</dbReference>
<accession>A0A1Y1UL80</accession>
<comment type="subcellular location">
    <subcellularLocation>
        <location evidence="1">Mitochondrion</location>
    </subcellularLocation>
</comment>
<gene>
    <name evidence="2" type="ORF">BD324DRAFT_622155</name>
</gene>
<dbReference type="InterPro" id="IPR002838">
    <property type="entry name" value="AIM24"/>
</dbReference>
<dbReference type="InterPro" id="IPR036983">
    <property type="entry name" value="AIM24_sf"/>
</dbReference>
<dbReference type="SUPFAM" id="SSF51219">
    <property type="entry name" value="TRAP-like"/>
    <property type="match status" value="1"/>
</dbReference>
<keyword evidence="3" id="KW-1185">Reference proteome</keyword>
<sequence>MSQWANNPPPPTSMEYAPSVFGGGRVPRVETHNPTGVIRCGDLSLTIEGQLVPVVDVMLGSQLGIYFEHHIVLWKDPALTIRMSSWKGGFQRFLAGIPIFQTQANGPGNIAFSRDSVGQIVCLKVDPGQTVKVREHQFILATQNVSYGVSVFPGASNILFARTGLVIDTFTCNGPHEGLVLLHGYGNVFERVLQPGEALDIEPGAWLWSDASVSMQVRGVIQMPWTDRRPST</sequence>
<dbReference type="AlphaFoldDB" id="A0A1Y1UL80"/>
<evidence type="ECO:0000313" key="2">
    <source>
        <dbReference type="EMBL" id="ORX38742.1"/>
    </source>
</evidence>
<comment type="caution">
    <text evidence="2">The sequence shown here is derived from an EMBL/GenBank/DDBJ whole genome shotgun (WGS) entry which is preliminary data.</text>
</comment>
<reference evidence="2 3" key="1">
    <citation type="submission" date="2017-03" db="EMBL/GenBank/DDBJ databases">
        <title>Widespread Adenine N6-methylation of Active Genes in Fungi.</title>
        <authorList>
            <consortium name="DOE Joint Genome Institute"/>
            <person name="Mondo S.J."/>
            <person name="Dannebaum R.O."/>
            <person name="Kuo R.C."/>
            <person name="Louie K.B."/>
            <person name="Bewick A.J."/>
            <person name="Labutti K."/>
            <person name="Haridas S."/>
            <person name="Kuo A."/>
            <person name="Salamov A."/>
            <person name="Ahrendt S.R."/>
            <person name="Lau R."/>
            <person name="Bowen B.P."/>
            <person name="Lipzen A."/>
            <person name="Sullivan W."/>
            <person name="Andreopoulos W.B."/>
            <person name="Clum A."/>
            <person name="Lindquist E."/>
            <person name="Daum C."/>
            <person name="Northen T.R."/>
            <person name="Ramamoorthy G."/>
            <person name="Schmitz R.J."/>
            <person name="Gryganskyi A."/>
            <person name="Culley D."/>
            <person name="Magnuson J."/>
            <person name="James T.Y."/>
            <person name="O'Malley M.A."/>
            <person name="Stajich J.E."/>
            <person name="Spatafora J.W."/>
            <person name="Visel A."/>
            <person name="Grigoriev I.V."/>
        </authorList>
    </citation>
    <scope>NUCLEOTIDE SEQUENCE [LARGE SCALE GENOMIC DNA]</scope>
    <source>
        <strain evidence="2 3">NRRL Y-17943</strain>
    </source>
</reference>
<evidence type="ECO:0000313" key="3">
    <source>
        <dbReference type="Proteomes" id="UP000193218"/>
    </source>
</evidence>
<dbReference type="Gene3D" id="3.60.160.10">
    <property type="entry name" value="Mitochondrial biogenesis AIM24"/>
    <property type="match status" value="1"/>
</dbReference>
<proteinExistence type="inferred from homology"/>
<dbReference type="RefSeq" id="XP_021872664.1">
    <property type="nucleotide sequence ID" value="XM_022015445.1"/>
</dbReference>
<dbReference type="OrthoDB" id="2140316at2759"/>
<dbReference type="GO" id="GO:0005739">
    <property type="term" value="C:mitochondrion"/>
    <property type="evidence" value="ECO:0007669"/>
    <property type="project" value="UniProtKB-SubCell"/>
</dbReference>
<dbReference type="InParanoid" id="A0A1Y1UL80"/>
<dbReference type="Proteomes" id="UP000193218">
    <property type="component" value="Unassembled WGS sequence"/>
</dbReference>
<dbReference type="PANTHER" id="PTHR43657">
    <property type="entry name" value="TRYPTOPHAN RNA-BINDING ATTENUATOR PROTEIN-LIKE PROTEIN"/>
    <property type="match status" value="1"/>
</dbReference>
<dbReference type="GeneID" id="33557254"/>
<dbReference type="Pfam" id="PF01987">
    <property type="entry name" value="AIM24"/>
    <property type="match status" value="1"/>
</dbReference>